<dbReference type="RefSeq" id="XP_009543106.1">
    <property type="nucleotide sequence ID" value="XM_009544811.1"/>
</dbReference>
<organism evidence="1 2">
    <name type="scientific">Heterobasidion irregulare (strain TC 32-1)</name>
    <dbReference type="NCBI Taxonomy" id="747525"/>
    <lineage>
        <taxon>Eukaryota</taxon>
        <taxon>Fungi</taxon>
        <taxon>Dikarya</taxon>
        <taxon>Basidiomycota</taxon>
        <taxon>Agaricomycotina</taxon>
        <taxon>Agaricomycetes</taxon>
        <taxon>Russulales</taxon>
        <taxon>Bondarzewiaceae</taxon>
        <taxon>Heterobasidion</taxon>
        <taxon>Heterobasidion annosum species complex</taxon>
    </lineage>
</organism>
<protein>
    <submittedName>
        <fullName evidence="1">Uncharacterized protein</fullName>
    </submittedName>
</protein>
<dbReference type="InParanoid" id="W4KKJ5"/>
<evidence type="ECO:0000313" key="1">
    <source>
        <dbReference type="EMBL" id="ETW86363.1"/>
    </source>
</evidence>
<keyword evidence="2" id="KW-1185">Reference proteome</keyword>
<proteinExistence type="predicted"/>
<name>W4KKJ5_HETIT</name>
<evidence type="ECO:0000313" key="2">
    <source>
        <dbReference type="Proteomes" id="UP000030671"/>
    </source>
</evidence>
<dbReference type="AlphaFoldDB" id="W4KKJ5"/>
<accession>W4KKJ5</accession>
<gene>
    <name evidence="1" type="ORF">HETIRDRAFT_308759</name>
</gene>
<dbReference type="KEGG" id="hir:HETIRDRAFT_308759"/>
<dbReference type="OrthoDB" id="3243781at2759"/>
<dbReference type="EMBL" id="KI925455">
    <property type="protein sequence ID" value="ETW86363.1"/>
    <property type="molecule type" value="Genomic_DNA"/>
</dbReference>
<sequence length="242" mass="27405">MNSLLSTEYPEEVLLSKGVLNIDTVFWADMILQRSADIPGAVIEKVEHYKCTDGFEHEFLAVHIDHPLNDAASGRKIVLFMERTQRPSPLTILLSSTGSPPPIPATDVISISSPEVLDPIQYITNNHFRHVLISTLQFDDRRPTDRDLSDLVNFVAAEKPKYDLKYQCYWFSSLIYDALRDIFGGQPTDSEHAEMRGHFYGRKAPKSEGWAELKSRFKSSTSTPETIKSVSLFVRLSVLIVF</sequence>
<dbReference type="GeneID" id="20669615"/>
<dbReference type="HOGENOM" id="CLU_109891_0_0_1"/>
<reference evidence="1 2" key="1">
    <citation type="journal article" date="2012" name="New Phytol.">
        <title>Insight into trade-off between wood decay and parasitism from the genome of a fungal forest pathogen.</title>
        <authorList>
            <person name="Olson A."/>
            <person name="Aerts A."/>
            <person name="Asiegbu F."/>
            <person name="Belbahri L."/>
            <person name="Bouzid O."/>
            <person name="Broberg A."/>
            <person name="Canback B."/>
            <person name="Coutinho P.M."/>
            <person name="Cullen D."/>
            <person name="Dalman K."/>
            <person name="Deflorio G."/>
            <person name="van Diepen L.T."/>
            <person name="Dunand C."/>
            <person name="Duplessis S."/>
            <person name="Durling M."/>
            <person name="Gonthier P."/>
            <person name="Grimwood J."/>
            <person name="Fossdal C.G."/>
            <person name="Hansson D."/>
            <person name="Henrissat B."/>
            <person name="Hietala A."/>
            <person name="Himmelstrand K."/>
            <person name="Hoffmeister D."/>
            <person name="Hogberg N."/>
            <person name="James T.Y."/>
            <person name="Karlsson M."/>
            <person name="Kohler A."/>
            <person name="Kues U."/>
            <person name="Lee Y.H."/>
            <person name="Lin Y.C."/>
            <person name="Lind M."/>
            <person name="Lindquist E."/>
            <person name="Lombard V."/>
            <person name="Lucas S."/>
            <person name="Lunden K."/>
            <person name="Morin E."/>
            <person name="Murat C."/>
            <person name="Park J."/>
            <person name="Raffaello T."/>
            <person name="Rouze P."/>
            <person name="Salamov A."/>
            <person name="Schmutz J."/>
            <person name="Solheim H."/>
            <person name="Stahlberg J."/>
            <person name="Velez H."/>
            <person name="de Vries R.P."/>
            <person name="Wiebenga A."/>
            <person name="Woodward S."/>
            <person name="Yakovlev I."/>
            <person name="Garbelotto M."/>
            <person name="Martin F."/>
            <person name="Grigoriev I.V."/>
            <person name="Stenlid J."/>
        </authorList>
    </citation>
    <scope>NUCLEOTIDE SEQUENCE [LARGE SCALE GENOMIC DNA]</scope>
    <source>
        <strain evidence="1 2">TC 32-1</strain>
    </source>
</reference>
<dbReference type="Proteomes" id="UP000030671">
    <property type="component" value="Unassembled WGS sequence"/>
</dbReference>